<evidence type="ECO:0000313" key="3">
    <source>
        <dbReference type="Proteomes" id="UP000737018"/>
    </source>
</evidence>
<feature type="compositionally biased region" description="Polar residues" evidence="1">
    <location>
        <begin position="32"/>
        <end position="47"/>
    </location>
</feature>
<sequence>MKKRVSNSDEDDDSDHETEAMALDIPKEPETTADTAMPTSLTSAAPATPISTGLVQFLSRWFHPLSLR</sequence>
<evidence type="ECO:0000313" key="2">
    <source>
        <dbReference type="EMBL" id="KAF3956212.1"/>
    </source>
</evidence>
<protein>
    <submittedName>
        <fullName evidence="2">Uncharacterized protein</fullName>
    </submittedName>
</protein>
<reference evidence="2" key="1">
    <citation type="submission" date="2020-03" db="EMBL/GenBank/DDBJ databases">
        <title>Castanea mollissima Vanexum genome sequencing.</title>
        <authorList>
            <person name="Staton M."/>
        </authorList>
    </citation>
    <scope>NUCLEOTIDE SEQUENCE</scope>
    <source>
        <tissue evidence="2">Leaf</tissue>
    </source>
</reference>
<dbReference type="EMBL" id="JRKL02003161">
    <property type="protein sequence ID" value="KAF3956212.1"/>
    <property type="molecule type" value="Genomic_DNA"/>
</dbReference>
<organism evidence="2 3">
    <name type="scientific">Castanea mollissima</name>
    <name type="common">Chinese chestnut</name>
    <dbReference type="NCBI Taxonomy" id="60419"/>
    <lineage>
        <taxon>Eukaryota</taxon>
        <taxon>Viridiplantae</taxon>
        <taxon>Streptophyta</taxon>
        <taxon>Embryophyta</taxon>
        <taxon>Tracheophyta</taxon>
        <taxon>Spermatophyta</taxon>
        <taxon>Magnoliopsida</taxon>
        <taxon>eudicotyledons</taxon>
        <taxon>Gunneridae</taxon>
        <taxon>Pentapetalae</taxon>
        <taxon>rosids</taxon>
        <taxon>fabids</taxon>
        <taxon>Fagales</taxon>
        <taxon>Fagaceae</taxon>
        <taxon>Castanea</taxon>
    </lineage>
</organism>
<dbReference type="AlphaFoldDB" id="A0A8J4QRB1"/>
<keyword evidence="3" id="KW-1185">Reference proteome</keyword>
<feature type="region of interest" description="Disordered" evidence="1">
    <location>
        <begin position="1"/>
        <end position="47"/>
    </location>
</feature>
<comment type="caution">
    <text evidence="2">The sequence shown here is derived from an EMBL/GenBank/DDBJ whole genome shotgun (WGS) entry which is preliminary data.</text>
</comment>
<dbReference type="Proteomes" id="UP000737018">
    <property type="component" value="Unassembled WGS sequence"/>
</dbReference>
<name>A0A8J4QRB1_9ROSI</name>
<evidence type="ECO:0000256" key="1">
    <source>
        <dbReference type="SAM" id="MobiDB-lite"/>
    </source>
</evidence>
<gene>
    <name evidence="2" type="ORF">CMV_018643</name>
</gene>
<proteinExistence type="predicted"/>
<accession>A0A8J4QRB1</accession>